<reference evidence="3 4" key="1">
    <citation type="submission" date="2022-06" db="EMBL/GenBank/DDBJ databases">
        <title>Isolation of gut microbiota from human fecal samples.</title>
        <authorList>
            <person name="Pamer E.G."/>
            <person name="Barat B."/>
            <person name="Waligurski E."/>
            <person name="Medina S."/>
            <person name="Paddock L."/>
            <person name="Mostad J."/>
        </authorList>
    </citation>
    <scope>NUCLEOTIDE SEQUENCE [LARGE SCALE GENOMIC DNA]</scope>
    <source>
        <strain evidence="3 4">DFI.6.1</strain>
    </source>
</reference>
<evidence type="ECO:0000256" key="1">
    <source>
        <dbReference type="SAM" id="Phobius"/>
    </source>
</evidence>
<organism evidence="3 4">
    <name type="scientific">Massilicoli timonensis</name>
    <dbReference type="NCBI Taxonomy" id="2015901"/>
    <lineage>
        <taxon>Bacteria</taxon>
        <taxon>Bacillati</taxon>
        <taxon>Bacillota</taxon>
        <taxon>Erysipelotrichia</taxon>
        <taxon>Erysipelotrichales</taxon>
        <taxon>Erysipelotrichaceae</taxon>
        <taxon>Massilicoli</taxon>
    </lineage>
</organism>
<comment type="caution">
    <text evidence="3">The sequence shown here is derived from an EMBL/GenBank/DDBJ whole genome shotgun (WGS) entry which is preliminary data.</text>
</comment>
<gene>
    <name evidence="3" type="ORF">NE663_05340</name>
</gene>
<evidence type="ECO:0000313" key="4">
    <source>
        <dbReference type="Proteomes" id="UP001524435"/>
    </source>
</evidence>
<feature type="domain" description="LiaF transmembrane" evidence="2">
    <location>
        <begin position="7"/>
        <end position="102"/>
    </location>
</feature>
<proteinExistence type="predicted"/>
<evidence type="ECO:0000259" key="2">
    <source>
        <dbReference type="Pfam" id="PF22570"/>
    </source>
</evidence>
<evidence type="ECO:0000313" key="3">
    <source>
        <dbReference type="EMBL" id="MCQ5121683.1"/>
    </source>
</evidence>
<feature type="transmembrane region" description="Helical" evidence="1">
    <location>
        <begin position="74"/>
        <end position="97"/>
    </location>
</feature>
<keyword evidence="1" id="KW-0812">Transmembrane</keyword>
<feature type="transmembrane region" description="Helical" evidence="1">
    <location>
        <begin position="6"/>
        <end position="28"/>
    </location>
</feature>
<dbReference type="Pfam" id="PF22570">
    <property type="entry name" value="LiaF-TM"/>
    <property type="match status" value="1"/>
</dbReference>
<name>A0ABT1SKC6_9FIRM</name>
<keyword evidence="1" id="KW-0472">Membrane</keyword>
<dbReference type="InterPro" id="IPR054331">
    <property type="entry name" value="LiaF_TM"/>
</dbReference>
<dbReference type="Proteomes" id="UP001524435">
    <property type="component" value="Unassembled WGS sequence"/>
</dbReference>
<dbReference type="EMBL" id="JANGCH010000005">
    <property type="protein sequence ID" value="MCQ5121683.1"/>
    <property type="molecule type" value="Genomic_DNA"/>
</dbReference>
<dbReference type="RefSeq" id="WP_102268348.1">
    <property type="nucleotide sequence ID" value="NZ_CALVCM010000005.1"/>
</dbReference>
<protein>
    <recommendedName>
        <fullName evidence="2">LiaF transmembrane domain-containing protein</fullName>
    </recommendedName>
</protein>
<keyword evidence="1" id="KW-1133">Transmembrane helix</keyword>
<sequence>MRKQRIFWGLFFIAIAAVMIANQLGMLGGFSMMQLVLGMLFAAMLVKSALYRSISGVLFAAACLGSVFAEELGIGAWAPWTLLSIALFLSIGFHFLLQPKKKYVDHGQAHSFSKSVEHVSDDELSFHTSFGESIKYVNSNALEKAYLTCSFGSMKVHFENAGIQEEAYLYMDVDFCGVDLYVPKNWQVVNRMHTSFGGINEKNHNAADGNAPRLILSGNLSFAGITITYI</sequence>
<keyword evidence="4" id="KW-1185">Reference proteome</keyword>
<feature type="transmembrane region" description="Helical" evidence="1">
    <location>
        <begin position="49"/>
        <end position="68"/>
    </location>
</feature>
<accession>A0ABT1SKC6</accession>